<dbReference type="InterPro" id="IPR036514">
    <property type="entry name" value="SGNH_hydro_sf"/>
</dbReference>
<dbReference type="GO" id="GO:0016788">
    <property type="term" value="F:hydrolase activity, acting on ester bonds"/>
    <property type="evidence" value="ECO:0007669"/>
    <property type="project" value="UniProtKB-ARBA"/>
</dbReference>
<reference evidence="4 5" key="1">
    <citation type="submission" date="2019-10" db="EMBL/GenBank/DDBJ databases">
        <title>Rudanella paleaurantiibacter sp. nov., isolated from sludge.</title>
        <authorList>
            <person name="Xu S.Q."/>
        </authorList>
    </citation>
    <scope>NUCLEOTIDE SEQUENCE [LARGE SCALE GENOMIC DNA]</scope>
    <source>
        <strain evidence="4 5">HX-22-17</strain>
    </source>
</reference>
<dbReference type="InterPro" id="IPR036116">
    <property type="entry name" value="FN3_sf"/>
</dbReference>
<evidence type="ECO:0000256" key="2">
    <source>
        <dbReference type="SAM" id="SignalP"/>
    </source>
</evidence>
<comment type="caution">
    <text evidence="4">The sequence shown here is derived from an EMBL/GenBank/DDBJ whole genome shotgun (WGS) entry which is preliminary data.</text>
</comment>
<dbReference type="InterPro" id="IPR005181">
    <property type="entry name" value="SASA"/>
</dbReference>
<sequence length="653" mass="70911">MRLLLPFLLLGLLVSLSADAQLVTFSKLPQSYQLYPRNAQSVASVPIAGRVIQTGYSRVAAHIYRNTIWQGRQVQTLAYTGGTAPFSLSATIPAELAQYRVKVYLYPANATDSVLVADRQNIVAGDVFIIAGQSNASAYVPAEEYSYQNEYVRTFGVYGENFNLGSYNPADTLWTTCGLTRSTSAGVWGMEMARRIIEQYGIPVCILNGAAGGAGIEYLSVRNAGDPMDLNTNHGRLLYRVAKGGLQGGIKAYFFRQGENETSGNAPIWPSKFEELYSNVQLDLPGISRFYLFQIHLLGGFNGATAVFRDYQRRAGAIHAPIRTHATVGTIGYDGIHFSAAGYAQTGAEVFRLVARDFYGSTDTDQITSPNVQKVYYTNAAQSELAIQFEEGQQMVWPADTTVLDYYGNPLTHGLRDWLWLDQQAGRVVAGRAVGNQLILTLDGSRSEQKMAYLPPNYGNGQPQAGIARAFPGPFIRNRRGLRAFSFWEVPIAAPLAPLTGLVATVVSGTAVQLTWTDHPAEQAYILERKRPFDPTFLTLAQVPANTTSFTDLSTNYNVTYQYRLRAVTPQAEAAAEASATIACPSVGELVSVKTGGFSDAATWNCGRVPTVADRVRISAGHRVEVGQLVTVGRLTVAGTLQFGAGGQVRIAP</sequence>
<feature type="signal peptide" evidence="2">
    <location>
        <begin position="1"/>
        <end position="20"/>
    </location>
</feature>
<dbReference type="Gene3D" id="2.60.40.10">
    <property type="entry name" value="Immunoglobulins"/>
    <property type="match status" value="1"/>
</dbReference>
<dbReference type="SUPFAM" id="SSF52266">
    <property type="entry name" value="SGNH hydrolase"/>
    <property type="match status" value="1"/>
</dbReference>
<name>A0A7J5TZM2_9BACT</name>
<accession>A0A7J5TZM2</accession>
<dbReference type="PROSITE" id="PS50853">
    <property type="entry name" value="FN3"/>
    <property type="match status" value="1"/>
</dbReference>
<keyword evidence="5" id="KW-1185">Reference proteome</keyword>
<evidence type="ECO:0000313" key="5">
    <source>
        <dbReference type="Proteomes" id="UP000488299"/>
    </source>
</evidence>
<dbReference type="CDD" id="cd00063">
    <property type="entry name" value="FN3"/>
    <property type="match status" value="1"/>
</dbReference>
<feature type="chain" id="PRO_5029502422" description="Fibronectin type-III domain-containing protein" evidence="2">
    <location>
        <begin position="21"/>
        <end position="653"/>
    </location>
</feature>
<dbReference type="EMBL" id="WELI01000005">
    <property type="protein sequence ID" value="KAB7730407.1"/>
    <property type="molecule type" value="Genomic_DNA"/>
</dbReference>
<evidence type="ECO:0000259" key="3">
    <source>
        <dbReference type="PROSITE" id="PS50853"/>
    </source>
</evidence>
<dbReference type="Proteomes" id="UP000488299">
    <property type="component" value="Unassembled WGS sequence"/>
</dbReference>
<dbReference type="RefSeq" id="WP_152124990.1">
    <property type="nucleotide sequence ID" value="NZ_WELI01000005.1"/>
</dbReference>
<evidence type="ECO:0000313" key="4">
    <source>
        <dbReference type="EMBL" id="KAB7730407.1"/>
    </source>
</evidence>
<dbReference type="Pfam" id="PF03629">
    <property type="entry name" value="SASA"/>
    <property type="match status" value="1"/>
</dbReference>
<dbReference type="AlphaFoldDB" id="A0A7J5TZM2"/>
<dbReference type="Gene3D" id="3.40.50.1110">
    <property type="entry name" value="SGNH hydrolase"/>
    <property type="match status" value="1"/>
</dbReference>
<gene>
    <name evidence="4" type="ORF">F5984_14745</name>
</gene>
<dbReference type="InterPro" id="IPR013783">
    <property type="entry name" value="Ig-like_fold"/>
</dbReference>
<dbReference type="SUPFAM" id="SSF49265">
    <property type="entry name" value="Fibronectin type III"/>
    <property type="match status" value="1"/>
</dbReference>
<proteinExistence type="predicted"/>
<dbReference type="InterPro" id="IPR003961">
    <property type="entry name" value="FN3_dom"/>
</dbReference>
<feature type="domain" description="Fibronectin type-III" evidence="3">
    <location>
        <begin position="498"/>
        <end position="587"/>
    </location>
</feature>
<evidence type="ECO:0000256" key="1">
    <source>
        <dbReference type="ARBA" id="ARBA00022801"/>
    </source>
</evidence>
<keyword evidence="1" id="KW-0378">Hydrolase</keyword>
<protein>
    <recommendedName>
        <fullName evidence="3">Fibronectin type-III domain-containing protein</fullName>
    </recommendedName>
</protein>
<keyword evidence="2" id="KW-0732">Signal</keyword>
<organism evidence="4 5">
    <name type="scientific">Rudanella paleaurantiibacter</name>
    <dbReference type="NCBI Taxonomy" id="2614655"/>
    <lineage>
        <taxon>Bacteria</taxon>
        <taxon>Pseudomonadati</taxon>
        <taxon>Bacteroidota</taxon>
        <taxon>Cytophagia</taxon>
        <taxon>Cytophagales</taxon>
        <taxon>Cytophagaceae</taxon>
        <taxon>Rudanella</taxon>
    </lineage>
</organism>